<protein>
    <recommendedName>
        <fullName evidence="7">Family with sequence similarity 110 member C</fullName>
    </recommendedName>
</protein>
<accession>A0A3B4EM45</accession>
<dbReference type="Pfam" id="PF14161">
    <property type="entry name" value="FAM110_N"/>
    <property type="match status" value="1"/>
</dbReference>
<evidence type="ECO:0000259" key="4">
    <source>
        <dbReference type="Pfam" id="PF14161"/>
    </source>
</evidence>
<dbReference type="Ensembl" id="ENSPNAT00000031982.2">
    <property type="protein sequence ID" value="ENSPNAP00000036848.2"/>
    <property type="gene ID" value="ENSPNAG00000028004.2"/>
</dbReference>
<evidence type="ECO:0000256" key="1">
    <source>
        <dbReference type="ARBA" id="ARBA00010576"/>
    </source>
</evidence>
<sequence>MLDTSRILQKGPEYLRKQMEREREATGRSAAERLAATKPEYIRNQRLLTSETVTNQGSPERSQQAPNSLPNITGEDPPQEVNVVKRNSSKKRPDSLLLYRHKGELQRGSQGGNGKKLTKQPKPTATVEVKDAVWKPRTVDTSDQEDCKPATVVRSERSSRRSRVSRSHSDISSRYSRNFANFDAFFMYCGLDDDIIELMGRDNFCSGSEGMEEEFISSGIVRSVSVVASDDGFSQASSNRSDGLQEDELPDKKTGQGPSVIERNARVIKWLYSCRNATQSGKMLRDLD</sequence>
<dbReference type="PANTHER" id="PTHR14758:SF5">
    <property type="entry name" value="PROTEIN FAM110C"/>
    <property type="match status" value="1"/>
</dbReference>
<dbReference type="AlphaFoldDB" id="A0A3B4EM45"/>
<dbReference type="InterPro" id="IPR025741">
    <property type="entry name" value="FAM110_C"/>
</dbReference>
<feature type="compositionally biased region" description="Basic and acidic residues" evidence="2">
    <location>
        <begin position="128"/>
        <end position="159"/>
    </location>
</feature>
<dbReference type="OMA" id="ANDRKHH"/>
<comment type="similarity">
    <text evidence="1">Belongs to the FAM110 family.</text>
</comment>
<feature type="domain" description="Centrosome-associated FAM110 N-terminal" evidence="4">
    <location>
        <begin position="6"/>
        <end position="50"/>
    </location>
</feature>
<evidence type="ECO:0000256" key="2">
    <source>
        <dbReference type="SAM" id="MobiDB-lite"/>
    </source>
</evidence>
<feature type="compositionally biased region" description="Polar residues" evidence="2">
    <location>
        <begin position="46"/>
        <end position="71"/>
    </location>
</feature>
<feature type="compositionally biased region" description="Basic and acidic residues" evidence="2">
    <location>
        <begin position="13"/>
        <end position="26"/>
    </location>
</feature>
<reference evidence="5" key="2">
    <citation type="submission" date="2025-08" db="UniProtKB">
        <authorList>
            <consortium name="Ensembl"/>
        </authorList>
    </citation>
    <scope>IDENTIFICATION</scope>
</reference>
<reference evidence="5" key="3">
    <citation type="submission" date="2025-09" db="UniProtKB">
        <authorList>
            <consortium name="Ensembl"/>
        </authorList>
    </citation>
    <scope>IDENTIFICATION</scope>
</reference>
<feature type="compositionally biased region" description="Polar residues" evidence="2">
    <location>
        <begin position="232"/>
        <end position="242"/>
    </location>
</feature>
<proteinExistence type="inferred from homology"/>
<feature type="region of interest" description="Disordered" evidence="2">
    <location>
        <begin position="1"/>
        <end position="170"/>
    </location>
</feature>
<organism evidence="5 6">
    <name type="scientific">Pygocentrus nattereri</name>
    <name type="common">Red-bellied piranha</name>
    <dbReference type="NCBI Taxonomy" id="42514"/>
    <lineage>
        <taxon>Eukaryota</taxon>
        <taxon>Metazoa</taxon>
        <taxon>Chordata</taxon>
        <taxon>Craniata</taxon>
        <taxon>Vertebrata</taxon>
        <taxon>Euteleostomi</taxon>
        <taxon>Actinopterygii</taxon>
        <taxon>Neopterygii</taxon>
        <taxon>Teleostei</taxon>
        <taxon>Ostariophysi</taxon>
        <taxon>Characiformes</taxon>
        <taxon>Characoidei</taxon>
        <taxon>Pygocentrus</taxon>
    </lineage>
</organism>
<name>A0A3B4EM45_PYGNA</name>
<keyword evidence="6" id="KW-1185">Reference proteome</keyword>
<dbReference type="Pfam" id="PF14160">
    <property type="entry name" value="FAM110_C"/>
    <property type="match status" value="1"/>
</dbReference>
<feature type="region of interest" description="Disordered" evidence="2">
    <location>
        <begin position="232"/>
        <end position="260"/>
    </location>
</feature>
<evidence type="ECO:0000259" key="3">
    <source>
        <dbReference type="Pfam" id="PF14160"/>
    </source>
</evidence>
<evidence type="ECO:0000313" key="5">
    <source>
        <dbReference type="Ensembl" id="ENSPNAP00000036848.2"/>
    </source>
</evidence>
<gene>
    <name evidence="5" type="primary">FAM110C</name>
</gene>
<evidence type="ECO:0000313" key="6">
    <source>
        <dbReference type="Proteomes" id="UP001501920"/>
    </source>
</evidence>
<feature type="domain" description="Centrosome-associated FAM110 C-terminal" evidence="3">
    <location>
        <begin position="162"/>
        <end position="277"/>
    </location>
</feature>
<reference evidence="5 6" key="1">
    <citation type="submission" date="2020-10" db="EMBL/GenBank/DDBJ databases">
        <title>Pygocentrus nattereri (red-bellied piranha) genome, fPygNat1, primary haplotype.</title>
        <authorList>
            <person name="Myers G."/>
            <person name="Meyer A."/>
            <person name="Karagic N."/>
            <person name="Pippel M."/>
            <person name="Winkler S."/>
            <person name="Tracey A."/>
            <person name="Wood J."/>
            <person name="Formenti G."/>
            <person name="Howe K."/>
            <person name="Fedrigo O."/>
            <person name="Jarvis E.D."/>
        </authorList>
    </citation>
    <scope>NUCLEOTIDE SEQUENCE [LARGE SCALE GENOMIC DNA]</scope>
</reference>
<evidence type="ECO:0008006" key="7">
    <source>
        <dbReference type="Google" id="ProtNLM"/>
    </source>
</evidence>
<dbReference type="GeneTree" id="ENSGT00950000183056"/>
<dbReference type="InterPro" id="IPR025740">
    <property type="entry name" value="FAM110"/>
</dbReference>
<dbReference type="InterPro" id="IPR025739">
    <property type="entry name" value="FAM110_N"/>
</dbReference>
<dbReference type="Proteomes" id="UP001501920">
    <property type="component" value="Chromosome 9"/>
</dbReference>
<dbReference type="PANTHER" id="PTHR14758">
    <property type="entry name" value="AGAP005440-PA"/>
    <property type="match status" value="1"/>
</dbReference>